<dbReference type="Pfam" id="PF01487">
    <property type="entry name" value="DHquinase_I"/>
    <property type="match status" value="1"/>
</dbReference>
<dbReference type="InterPro" id="IPR036291">
    <property type="entry name" value="NAD(P)-bd_dom_sf"/>
</dbReference>
<dbReference type="InterPro" id="IPR013785">
    <property type="entry name" value="Aldolase_TIM"/>
</dbReference>
<feature type="domain" description="Shikimate dehydrogenase substrate binding N-terminal" evidence="10">
    <location>
        <begin position="242"/>
        <end position="322"/>
    </location>
</feature>
<dbReference type="SUPFAM" id="SSF51735">
    <property type="entry name" value="NAD(P)-binding Rossmann-fold domains"/>
    <property type="match status" value="1"/>
</dbReference>
<dbReference type="InterPro" id="IPR013708">
    <property type="entry name" value="Shikimate_DH-bd_N"/>
</dbReference>
<dbReference type="SUPFAM" id="SSF53223">
    <property type="entry name" value="Aminoacid dehydrogenase-like, N-terminal domain"/>
    <property type="match status" value="1"/>
</dbReference>
<evidence type="ECO:0000256" key="7">
    <source>
        <dbReference type="ARBA" id="ARBA00049442"/>
    </source>
</evidence>
<evidence type="ECO:0000256" key="6">
    <source>
        <dbReference type="ARBA" id="ARBA00023141"/>
    </source>
</evidence>
<dbReference type="InterPro" id="IPR006151">
    <property type="entry name" value="Shikm_DH/Glu-tRNA_Rdtase"/>
</dbReference>
<dbReference type="Gene3D" id="3.20.20.70">
    <property type="entry name" value="Aldolase class I"/>
    <property type="match status" value="1"/>
</dbReference>
<dbReference type="Gene3D" id="3.40.50.720">
    <property type="entry name" value="NAD(P)-binding Rossmann-like Domain"/>
    <property type="match status" value="1"/>
</dbReference>
<dbReference type="Pfam" id="PF08501">
    <property type="entry name" value="Shikimate_dh_N"/>
    <property type="match status" value="1"/>
</dbReference>
<comment type="pathway">
    <text evidence="1 8">Metabolic intermediate biosynthesis; chorismate biosynthesis; chorismate from D-erythrose 4-phosphate and phosphoenolpyruvate: step 4/7.</text>
</comment>
<accession>G8QXX7</accession>
<dbReference type="EMBL" id="CP003155">
    <property type="protein sequence ID" value="AEV28482.1"/>
    <property type="molecule type" value="Genomic_DNA"/>
</dbReference>
<keyword evidence="5 8" id="KW-0560">Oxidoreductase</keyword>
<dbReference type="STRING" id="158190.SpiGrapes_0640"/>
<dbReference type="InterPro" id="IPR011342">
    <property type="entry name" value="Shikimate_DH"/>
</dbReference>
<evidence type="ECO:0000256" key="2">
    <source>
        <dbReference type="ARBA" id="ARBA00012962"/>
    </source>
</evidence>
<feature type="binding site" evidence="8">
    <location>
        <position position="446"/>
    </location>
    <ligand>
        <name>NADP(+)</name>
        <dbReference type="ChEBI" id="CHEBI:58349"/>
    </ligand>
</feature>
<feature type="binding site" evidence="8">
    <location>
        <position position="335"/>
    </location>
    <ligand>
        <name>shikimate</name>
        <dbReference type="ChEBI" id="CHEBI:36208"/>
    </ligand>
</feature>
<name>G8QXX7_SPHPG</name>
<dbReference type="Gene3D" id="3.40.50.10860">
    <property type="entry name" value="Leucine Dehydrogenase, chain A, domain 1"/>
    <property type="match status" value="1"/>
</dbReference>
<dbReference type="GO" id="GO:0004764">
    <property type="term" value="F:shikimate 3-dehydrogenase (NADP+) activity"/>
    <property type="evidence" value="ECO:0007669"/>
    <property type="project" value="UniProtKB-UniRule"/>
</dbReference>
<dbReference type="GO" id="GO:0003855">
    <property type="term" value="F:3-dehydroquinate dehydratase activity"/>
    <property type="evidence" value="ECO:0007669"/>
    <property type="project" value="InterPro"/>
</dbReference>
<dbReference type="CDD" id="cd00502">
    <property type="entry name" value="DHQase_I"/>
    <property type="match status" value="1"/>
</dbReference>
<evidence type="ECO:0000259" key="9">
    <source>
        <dbReference type="Pfam" id="PF01488"/>
    </source>
</evidence>
<dbReference type="InterPro" id="IPR022893">
    <property type="entry name" value="Shikimate_DH_fam"/>
</dbReference>
<dbReference type="Pfam" id="PF01488">
    <property type="entry name" value="Shikimate_DH"/>
    <property type="match status" value="1"/>
</dbReference>
<dbReference type="eggNOG" id="COG0169">
    <property type="taxonomic scope" value="Bacteria"/>
</dbReference>
<keyword evidence="6 8" id="KW-0057">Aromatic amino acid biosynthesis</keyword>
<comment type="subunit">
    <text evidence="8">Homodimer.</text>
</comment>
<dbReference type="PANTHER" id="PTHR21089">
    <property type="entry name" value="SHIKIMATE DEHYDROGENASE"/>
    <property type="match status" value="1"/>
</dbReference>
<gene>
    <name evidence="8" type="primary">aroE</name>
    <name evidence="11" type="ordered locus">SpiGrapes_0640</name>
</gene>
<keyword evidence="4 8" id="KW-0521">NADP</keyword>
<feature type="binding site" evidence="8">
    <location>
        <begin position="359"/>
        <end position="363"/>
    </location>
    <ligand>
        <name>NADP(+)</name>
        <dbReference type="ChEBI" id="CHEBI:58349"/>
    </ligand>
</feature>
<dbReference type="InterPro" id="IPR046346">
    <property type="entry name" value="Aminoacid_DH-like_N_sf"/>
</dbReference>
<dbReference type="GO" id="GO:0009423">
    <property type="term" value="P:chorismate biosynthetic process"/>
    <property type="evidence" value="ECO:0007669"/>
    <property type="project" value="UniProtKB-UniRule"/>
</dbReference>
<dbReference type="EC" id="1.1.1.25" evidence="2 8"/>
<evidence type="ECO:0000256" key="4">
    <source>
        <dbReference type="ARBA" id="ARBA00022857"/>
    </source>
</evidence>
<dbReference type="GO" id="GO:0050661">
    <property type="term" value="F:NADP binding"/>
    <property type="evidence" value="ECO:0007669"/>
    <property type="project" value="InterPro"/>
</dbReference>
<evidence type="ECO:0000256" key="8">
    <source>
        <dbReference type="HAMAP-Rule" id="MF_00222"/>
    </source>
</evidence>
<dbReference type="PANTHER" id="PTHR21089:SF1">
    <property type="entry name" value="BIFUNCTIONAL 3-DEHYDROQUINATE DEHYDRATASE_SHIKIMATE DEHYDROGENASE, CHLOROPLASTIC"/>
    <property type="match status" value="1"/>
</dbReference>
<comment type="catalytic activity">
    <reaction evidence="7 8">
        <text>shikimate + NADP(+) = 3-dehydroshikimate + NADPH + H(+)</text>
        <dbReference type="Rhea" id="RHEA:17737"/>
        <dbReference type="ChEBI" id="CHEBI:15378"/>
        <dbReference type="ChEBI" id="CHEBI:16630"/>
        <dbReference type="ChEBI" id="CHEBI:36208"/>
        <dbReference type="ChEBI" id="CHEBI:57783"/>
        <dbReference type="ChEBI" id="CHEBI:58349"/>
        <dbReference type="EC" id="1.1.1.25"/>
    </reaction>
</comment>
<evidence type="ECO:0000256" key="5">
    <source>
        <dbReference type="ARBA" id="ARBA00023002"/>
    </source>
</evidence>
<dbReference type="AlphaFoldDB" id="G8QXX7"/>
<protein>
    <recommendedName>
        <fullName evidence="2 8">Shikimate dehydrogenase (NADP(+))</fullName>
        <shortName evidence="8">SDH</shortName>
        <ecNumber evidence="2 8">1.1.1.25</ecNumber>
    </recommendedName>
</protein>
<sequence length="497" mass="55744">MLCLTLTGSTLEEDRALVVKNRKWISLAELRLDYLNPEEQEEAAVFPNMVDIPVILTLRRVSDGGRCTLGEKQRLQLLYNTAKGDFAYVDIEEDIKKCDLKFKESGTEIKVDLESSLRMRNIKIIRSYHDFEKVPADIYGHISKLAAKGDIPKIAVTPKSMIDVISLFRVQQELQGIKDKIIIGMGDFGIPTRILYKKCGSMLTFCTDSSEKVPAPGQLSAQTMSELYRSDKLDDRTHIYGIIGNPVYHTSSPLIHNPGFLAIHYNAVYVPFLVDSVRAFFKLAEMLQIHGFSVTVPHKRDVQPYLGRITREVKQIGACNTVTRIQNMWKGTNTDYYGFLAPIAEEVSKGTIHSALVIGAGGASRAVIWALHNHGVKVTVINRSLDHAKSIASETMSSYDSLENCSRYSGKVDLVVQTTSVGMTPNDTEDPVPALRFLGNELVYELIYHPRETVFLKRAIAAGCTVVQGRDMLMEQGKLQFEAFTGYHYPHWIHPEL</sequence>
<feature type="binding site" evidence="8">
    <location>
        <position position="469"/>
    </location>
    <ligand>
        <name>NADP(+)</name>
        <dbReference type="ChEBI" id="CHEBI:58349"/>
    </ligand>
</feature>
<organism evidence="11 12">
    <name type="scientific">Sphaerochaeta pleomorpha (strain ATCC BAA-1885 / DSM 22778 / Grapes)</name>
    <dbReference type="NCBI Taxonomy" id="158190"/>
    <lineage>
        <taxon>Bacteria</taxon>
        <taxon>Pseudomonadati</taxon>
        <taxon>Spirochaetota</taxon>
        <taxon>Spirochaetia</taxon>
        <taxon>Spirochaetales</taxon>
        <taxon>Sphaerochaetaceae</taxon>
        <taxon>Sphaerochaeta</taxon>
    </lineage>
</organism>
<dbReference type="RefSeq" id="WP_014269331.1">
    <property type="nucleotide sequence ID" value="NC_016633.1"/>
</dbReference>
<comment type="caution">
    <text evidence="8">Lacks conserved residue(s) required for the propagation of feature annotation.</text>
</comment>
<evidence type="ECO:0000256" key="1">
    <source>
        <dbReference type="ARBA" id="ARBA00004871"/>
    </source>
</evidence>
<comment type="similarity">
    <text evidence="8">Belongs to the shikimate dehydrogenase family.</text>
</comment>
<dbReference type="HOGENOM" id="CLU_019120_1_1_12"/>
<dbReference type="Proteomes" id="UP000005632">
    <property type="component" value="Chromosome"/>
</dbReference>
<comment type="function">
    <text evidence="8">Involved in the biosynthesis of the chorismate, which leads to the biosynthesis of aromatic amino acids. Catalyzes the reversible NADPH linked reduction of 3-dehydroshikimate (DHSA) to yield shikimate (SA).</text>
</comment>
<dbReference type="eggNOG" id="COG0710">
    <property type="taxonomic scope" value="Bacteria"/>
</dbReference>
<feature type="binding site" evidence="8">
    <location>
        <begin position="250"/>
        <end position="252"/>
    </location>
    <ligand>
        <name>shikimate</name>
        <dbReference type="ChEBI" id="CHEBI:36208"/>
    </ligand>
</feature>
<keyword evidence="3 8" id="KW-0028">Amino-acid biosynthesis</keyword>
<keyword evidence="12" id="KW-1185">Reference proteome</keyword>
<dbReference type="HAMAP" id="MF_00222">
    <property type="entry name" value="Shikimate_DH_AroE"/>
    <property type="match status" value="1"/>
</dbReference>
<dbReference type="GO" id="GO:0008652">
    <property type="term" value="P:amino acid biosynthetic process"/>
    <property type="evidence" value="ECO:0007669"/>
    <property type="project" value="UniProtKB-KW"/>
</dbReference>
<dbReference type="GO" id="GO:0009073">
    <property type="term" value="P:aromatic amino acid family biosynthetic process"/>
    <property type="evidence" value="ECO:0007669"/>
    <property type="project" value="UniProtKB-KW"/>
</dbReference>
<dbReference type="CDD" id="cd01065">
    <property type="entry name" value="NAD_bind_Shikimate_DH"/>
    <property type="match status" value="1"/>
</dbReference>
<feature type="domain" description="Quinate/shikimate 5-dehydrogenase/glutamyl-tRNA reductase" evidence="9">
    <location>
        <begin position="353"/>
        <end position="420"/>
    </location>
</feature>
<dbReference type="NCBIfam" id="TIGR00507">
    <property type="entry name" value="aroE"/>
    <property type="match status" value="1"/>
</dbReference>
<evidence type="ECO:0000313" key="12">
    <source>
        <dbReference type="Proteomes" id="UP000005632"/>
    </source>
</evidence>
<feature type="binding site" evidence="8">
    <location>
        <position position="320"/>
    </location>
    <ligand>
        <name>shikimate</name>
        <dbReference type="ChEBI" id="CHEBI:36208"/>
    </ligand>
</feature>
<proteinExistence type="inferred from homology"/>
<dbReference type="KEGG" id="sgp:SpiGrapes_0640"/>
<dbReference type="InterPro" id="IPR001381">
    <property type="entry name" value="DHquinase_I"/>
</dbReference>
<feature type="binding site" evidence="8">
    <location>
        <position position="448"/>
    </location>
    <ligand>
        <name>shikimate</name>
        <dbReference type="ChEBI" id="CHEBI:36208"/>
    </ligand>
</feature>
<feature type="binding site" evidence="8">
    <location>
        <position position="476"/>
    </location>
    <ligand>
        <name>shikimate</name>
        <dbReference type="ChEBI" id="CHEBI:36208"/>
    </ligand>
</feature>
<evidence type="ECO:0000256" key="3">
    <source>
        <dbReference type="ARBA" id="ARBA00022605"/>
    </source>
</evidence>
<dbReference type="GO" id="GO:0005829">
    <property type="term" value="C:cytosol"/>
    <property type="evidence" value="ECO:0007669"/>
    <property type="project" value="TreeGrafter"/>
</dbReference>
<dbReference type="SUPFAM" id="SSF51569">
    <property type="entry name" value="Aldolase"/>
    <property type="match status" value="1"/>
</dbReference>
<evidence type="ECO:0000259" key="10">
    <source>
        <dbReference type="Pfam" id="PF08501"/>
    </source>
</evidence>
<dbReference type="UniPathway" id="UPA00053">
    <property type="reaction ID" value="UER00087"/>
</dbReference>
<dbReference type="OrthoDB" id="9792692at2"/>
<dbReference type="GO" id="GO:0019632">
    <property type="term" value="P:shikimate metabolic process"/>
    <property type="evidence" value="ECO:0007669"/>
    <property type="project" value="InterPro"/>
</dbReference>
<reference evidence="11 12" key="1">
    <citation type="submission" date="2011-11" db="EMBL/GenBank/DDBJ databases">
        <title>Complete sequence of Spirochaeta sp. grapes.</title>
        <authorList>
            <consortium name="US DOE Joint Genome Institute"/>
            <person name="Lucas S."/>
            <person name="Han J."/>
            <person name="Lapidus A."/>
            <person name="Cheng J.-F."/>
            <person name="Goodwin L."/>
            <person name="Pitluck S."/>
            <person name="Peters L."/>
            <person name="Ovchinnikova G."/>
            <person name="Munk A.C."/>
            <person name="Detter J.C."/>
            <person name="Han C."/>
            <person name="Tapia R."/>
            <person name="Land M."/>
            <person name="Hauser L."/>
            <person name="Kyrpides N."/>
            <person name="Ivanova N."/>
            <person name="Pagani I."/>
            <person name="Ritalahtilisa K."/>
            <person name="Loeffler F."/>
            <person name="Woyke T."/>
        </authorList>
    </citation>
    <scope>NUCLEOTIDE SEQUENCE [LARGE SCALE GENOMIC DNA]</scope>
    <source>
        <strain evidence="12">ATCC BAA-1885 / DSM 22778 / Grapes</strain>
    </source>
</reference>
<feature type="binding site" evidence="8">
    <location>
        <position position="295"/>
    </location>
    <ligand>
        <name>shikimate</name>
        <dbReference type="ChEBI" id="CHEBI:36208"/>
    </ligand>
</feature>
<evidence type="ECO:0000313" key="11">
    <source>
        <dbReference type="EMBL" id="AEV28482.1"/>
    </source>
</evidence>
<feature type="active site" description="Proton acceptor" evidence="8">
    <location>
        <position position="299"/>
    </location>
</feature>